<reference evidence="6 7" key="1">
    <citation type="submission" date="2015-07" db="EMBL/GenBank/DDBJ databases">
        <title>The genome of Dufourea novaeangliae.</title>
        <authorList>
            <person name="Pan H."/>
            <person name="Kapheim K."/>
        </authorList>
    </citation>
    <scope>NUCLEOTIDE SEQUENCE [LARGE SCALE GENOMIC DNA]</scope>
    <source>
        <strain evidence="6">0120121106</strain>
        <tissue evidence="6">Whole body</tissue>
    </source>
</reference>
<keyword evidence="2" id="KW-0378">Hydrolase</keyword>
<dbReference type="SUPFAM" id="SSF88723">
    <property type="entry name" value="PIN domain-like"/>
    <property type="match status" value="1"/>
</dbReference>
<keyword evidence="7" id="KW-1185">Reference proteome</keyword>
<dbReference type="Gene3D" id="1.10.150.20">
    <property type="entry name" value="5' to 3' exonuclease, C-terminal subdomain"/>
    <property type="match status" value="1"/>
</dbReference>
<accession>A0A154P969</accession>
<dbReference type="Pfam" id="PF18704">
    <property type="entry name" value="Chromo_2"/>
    <property type="match status" value="1"/>
</dbReference>
<dbReference type="GO" id="GO:0000400">
    <property type="term" value="F:four-way junction DNA binding"/>
    <property type="evidence" value="ECO:0007669"/>
    <property type="project" value="TreeGrafter"/>
</dbReference>
<keyword evidence="1" id="KW-0540">Nuclease</keyword>
<dbReference type="PANTHER" id="PTHR11081">
    <property type="entry name" value="FLAP ENDONUCLEASE FAMILY MEMBER"/>
    <property type="match status" value="1"/>
</dbReference>
<feature type="region of interest" description="Disordered" evidence="4">
    <location>
        <begin position="445"/>
        <end position="477"/>
    </location>
</feature>
<keyword evidence="3" id="KW-0539">Nucleus</keyword>
<sequence>MFELQGKTVAIDLSCWVVDSQTVVDNAVQPKMYLRNLYFRTAFLLLQGIWPVFVLEGKAHIIRHNTIAKRNDIRNGFRQRKTSHKGARSQLNRILKECKEMLIFMGLACVQGHGEAEAMCAYLNDDGLVDGCISQDSDCFLYGAKVVYRNFCTSAQGNRGGTGGSIDKYSLEKIERQLNLGRNKMIALALLCGCDYNDGLNGVGYVTHYFSRIKSWRTDSSLDQKETELQCSNLCTSCGHDGKVQKHAKSGCVDCGTAVRCNNSYKEKRALILNEIALRKKALLIEDFPSQELLDEFLIRKDLVPRKVDLQWKKPQISKLIDFMEGHLSWEPQYAFEKVFPLVTRWQLLHLPNISLEDRLLIPDLFEPEAIKNIRNIKSVASYEIMWHMDHDVVEKLKEYMASYTKQNDSTHNSVTELTSIEPQYLVLNCYPEIVEAFENVRSVKAKKRPTKKKAENETNGKDTGKGKKKEVDRQKKVIENNRRTDEFVSKNTALSVEESFEETNITPKRSKRVEKQQENQNYSGSIKRRPQFDKVLQLEKLNSKLNRTLDRMFNELLPDDFISDNEEQDLNMSEIIDNICSVKKVFQFNSISVDEITSNVKSTENCNMIHTVSYSEAESNKCETSIAICDQSNDEFSGINDSYIPLNQRLLTLKNRNELPIHFTEINERFTLGFVDLMSDTDP</sequence>
<dbReference type="CDD" id="cd09869">
    <property type="entry name" value="PIN_GEN1"/>
    <property type="match status" value="1"/>
</dbReference>
<dbReference type="Gene3D" id="3.40.50.1010">
    <property type="entry name" value="5'-nuclease"/>
    <property type="match status" value="1"/>
</dbReference>
<proteinExistence type="predicted"/>
<dbReference type="InterPro" id="IPR006084">
    <property type="entry name" value="XPG/Rad2"/>
</dbReference>
<organism evidence="6 7">
    <name type="scientific">Dufourea novaeangliae</name>
    <name type="common">Sweat bee</name>
    <dbReference type="NCBI Taxonomy" id="178035"/>
    <lineage>
        <taxon>Eukaryota</taxon>
        <taxon>Metazoa</taxon>
        <taxon>Ecdysozoa</taxon>
        <taxon>Arthropoda</taxon>
        <taxon>Hexapoda</taxon>
        <taxon>Insecta</taxon>
        <taxon>Pterygota</taxon>
        <taxon>Neoptera</taxon>
        <taxon>Endopterygota</taxon>
        <taxon>Hymenoptera</taxon>
        <taxon>Apocrita</taxon>
        <taxon>Aculeata</taxon>
        <taxon>Apoidea</taxon>
        <taxon>Anthophila</taxon>
        <taxon>Halictidae</taxon>
        <taxon>Rophitinae</taxon>
        <taxon>Dufourea</taxon>
    </lineage>
</organism>
<dbReference type="OrthoDB" id="2959108at2759"/>
<dbReference type="Pfam" id="PF00867">
    <property type="entry name" value="XPG_I"/>
    <property type="match status" value="1"/>
</dbReference>
<keyword evidence="6" id="KW-0255">Endonuclease</keyword>
<evidence type="ECO:0000259" key="5">
    <source>
        <dbReference type="SMART" id="SM00484"/>
    </source>
</evidence>
<dbReference type="InterPro" id="IPR006086">
    <property type="entry name" value="XPG-I_dom"/>
</dbReference>
<name>A0A154P969_DUFNO</name>
<evidence type="ECO:0000256" key="1">
    <source>
        <dbReference type="ARBA" id="ARBA00022722"/>
    </source>
</evidence>
<dbReference type="Pfam" id="PF00752">
    <property type="entry name" value="XPG_N"/>
    <property type="match status" value="1"/>
</dbReference>
<gene>
    <name evidence="6" type="ORF">WN55_10804</name>
</gene>
<evidence type="ECO:0000256" key="2">
    <source>
        <dbReference type="ARBA" id="ARBA00022801"/>
    </source>
</evidence>
<dbReference type="EMBL" id="KQ434849">
    <property type="protein sequence ID" value="KZC08486.1"/>
    <property type="molecule type" value="Genomic_DNA"/>
</dbReference>
<feature type="domain" description="XPG-I" evidence="5">
    <location>
        <begin position="103"/>
        <end position="180"/>
    </location>
</feature>
<evidence type="ECO:0000313" key="7">
    <source>
        <dbReference type="Proteomes" id="UP000076502"/>
    </source>
</evidence>
<dbReference type="InterPro" id="IPR029060">
    <property type="entry name" value="PIN-like_dom_sf"/>
</dbReference>
<dbReference type="Proteomes" id="UP000076502">
    <property type="component" value="Unassembled WGS sequence"/>
</dbReference>
<dbReference type="STRING" id="178035.A0A154P969"/>
<dbReference type="PANTHER" id="PTHR11081:SF70">
    <property type="entry name" value="FLAP ENDONUCLEASE GEN HOMOLOG 1"/>
    <property type="match status" value="1"/>
</dbReference>
<dbReference type="SMART" id="SM00484">
    <property type="entry name" value="XPGI"/>
    <property type="match status" value="1"/>
</dbReference>
<dbReference type="InterPro" id="IPR036279">
    <property type="entry name" value="5-3_exonuclease_C_sf"/>
</dbReference>
<dbReference type="PRINTS" id="PR00853">
    <property type="entry name" value="XPGRADSUPER"/>
</dbReference>
<dbReference type="SUPFAM" id="SSF47807">
    <property type="entry name" value="5' to 3' exonuclease, C-terminal subdomain"/>
    <property type="match status" value="1"/>
</dbReference>
<protein>
    <submittedName>
        <fullName evidence="6">Flap endonuclease GEN</fullName>
    </submittedName>
</protein>
<dbReference type="AlphaFoldDB" id="A0A154P969"/>
<dbReference type="InterPro" id="IPR041012">
    <property type="entry name" value="GEN_chromo"/>
</dbReference>
<evidence type="ECO:0000256" key="4">
    <source>
        <dbReference type="SAM" id="MobiDB-lite"/>
    </source>
</evidence>
<evidence type="ECO:0000256" key="3">
    <source>
        <dbReference type="ARBA" id="ARBA00023242"/>
    </source>
</evidence>
<dbReference type="GO" id="GO:0017108">
    <property type="term" value="F:5'-flap endonuclease activity"/>
    <property type="evidence" value="ECO:0007669"/>
    <property type="project" value="TreeGrafter"/>
</dbReference>
<feature type="region of interest" description="Disordered" evidence="4">
    <location>
        <begin position="499"/>
        <end position="525"/>
    </location>
</feature>
<evidence type="ECO:0000313" key="6">
    <source>
        <dbReference type="EMBL" id="KZC08486.1"/>
    </source>
</evidence>
<dbReference type="InterPro" id="IPR006085">
    <property type="entry name" value="XPG_DNA_repair_N"/>
</dbReference>
<feature type="compositionally biased region" description="Basic and acidic residues" evidence="4">
    <location>
        <begin position="453"/>
        <end position="477"/>
    </location>
</feature>